<dbReference type="NCBIfam" id="TIGR01873">
    <property type="entry name" value="cas_CT1978"/>
    <property type="match status" value="1"/>
</dbReference>
<dbReference type="CDD" id="cd09755">
    <property type="entry name" value="Cas2_I-E"/>
    <property type="match status" value="1"/>
</dbReference>
<dbReference type="Pfam" id="PF09707">
    <property type="entry name" value="Cas_Cas2CT1978"/>
    <property type="match status" value="1"/>
</dbReference>
<name>A0A364V507_9CORY</name>
<evidence type="ECO:0000313" key="2">
    <source>
        <dbReference type="EMBL" id="RAV31707.1"/>
    </source>
</evidence>
<gene>
    <name evidence="2" type="primary">cas2e</name>
    <name evidence="2" type="ORF">DLJ54_07000</name>
</gene>
<dbReference type="InterPro" id="IPR010152">
    <property type="entry name" value="CRISPR-assoc_prot_Cas2_sub"/>
</dbReference>
<comment type="caution">
    <text evidence="2">The sequence shown here is derived from an EMBL/GenBank/DDBJ whole genome shotgun (WGS) entry which is preliminary data.</text>
</comment>
<proteinExistence type="predicted"/>
<keyword evidence="3" id="KW-1185">Reference proteome</keyword>
<feature type="compositionally biased region" description="Polar residues" evidence="1">
    <location>
        <begin position="92"/>
        <end position="101"/>
    </location>
</feature>
<organism evidence="2 3">
    <name type="scientific">Corynebacterium heidelbergense</name>
    <dbReference type="NCBI Taxonomy" id="2055947"/>
    <lineage>
        <taxon>Bacteria</taxon>
        <taxon>Bacillati</taxon>
        <taxon>Actinomycetota</taxon>
        <taxon>Actinomycetes</taxon>
        <taxon>Mycobacteriales</taxon>
        <taxon>Corynebacteriaceae</taxon>
        <taxon>Corynebacterium</taxon>
    </lineage>
</organism>
<dbReference type="Gene3D" id="3.30.70.240">
    <property type="match status" value="1"/>
</dbReference>
<dbReference type="AlphaFoldDB" id="A0A364V507"/>
<dbReference type="EMBL" id="QHCV01000065">
    <property type="protein sequence ID" value="RAV31707.1"/>
    <property type="molecule type" value="Genomic_DNA"/>
</dbReference>
<protein>
    <submittedName>
        <fullName evidence="2">Type I-E CRISPR-associated endoribonuclease Cas2</fullName>
    </submittedName>
</protein>
<feature type="region of interest" description="Disordered" evidence="1">
    <location>
        <begin position="90"/>
        <end position="117"/>
    </location>
</feature>
<evidence type="ECO:0000313" key="3">
    <source>
        <dbReference type="Proteomes" id="UP000251577"/>
    </source>
</evidence>
<evidence type="ECO:0000256" key="1">
    <source>
        <dbReference type="SAM" id="MobiDB-lite"/>
    </source>
</evidence>
<dbReference type="Proteomes" id="UP000251577">
    <property type="component" value="Unassembled WGS sequence"/>
</dbReference>
<dbReference type="RefSeq" id="WP_113631045.1">
    <property type="nucleotide sequence ID" value="NZ_QHCV01000065.1"/>
</dbReference>
<reference evidence="2 3" key="1">
    <citation type="journal article" date="2018" name="Syst. Appl. Microbiol.">
        <title>Corynebacterium heidelbergense sp. nov., isolated from the preen glands of Egyptian geese (Alopochen aegyptiacus).</title>
        <authorList>
            <person name="Braun M.S."/>
            <person name="Wang E."/>
            <person name="Zimmermann S."/>
            <person name="Wink M."/>
        </authorList>
    </citation>
    <scope>NUCLEOTIDE SEQUENCE [LARGE SCALE GENOMIC DNA]</scope>
    <source>
        <strain evidence="2 3">647</strain>
    </source>
</reference>
<sequence>MITVVLTSCPQRLRGHLTRWLLELDAGVYVGRVSARIRDHLWELICGEIGRGRAVMTYPTPSTEQGFAVRSFNGLWEPCDYEGLTLVRRPTDTQQSRQRSQWAKESKSQGLKTWKPK</sequence>
<accession>A0A364V507</accession>